<dbReference type="Pfam" id="PF00561">
    <property type="entry name" value="Abhydrolase_1"/>
    <property type="match status" value="1"/>
</dbReference>
<reference evidence="2 3" key="1">
    <citation type="submission" date="2023-06" db="EMBL/GenBank/DDBJ databases">
        <authorList>
            <person name="Oyuntsetseg B."/>
            <person name="Kim S.B."/>
        </authorList>
    </citation>
    <scope>NUCLEOTIDE SEQUENCE [LARGE SCALE GENOMIC DNA]</scope>
    <source>
        <strain evidence="2 3">2-15</strain>
    </source>
</reference>
<dbReference type="SUPFAM" id="SSF53474">
    <property type="entry name" value="alpha/beta-Hydrolases"/>
    <property type="match status" value="1"/>
</dbReference>
<dbReference type="PANTHER" id="PTHR43194">
    <property type="entry name" value="HYDROLASE ALPHA/BETA FOLD FAMILY"/>
    <property type="match status" value="1"/>
</dbReference>
<dbReference type="InterPro" id="IPR000073">
    <property type="entry name" value="AB_hydrolase_1"/>
</dbReference>
<dbReference type="AlphaFoldDB" id="A0A9Y2MWB2"/>
<dbReference type="EMBL" id="CP127294">
    <property type="protein sequence ID" value="WIX80966.1"/>
    <property type="molecule type" value="Genomic_DNA"/>
</dbReference>
<dbReference type="InterPro" id="IPR050228">
    <property type="entry name" value="Carboxylesterase_BioH"/>
</dbReference>
<feature type="domain" description="AB hydrolase-1" evidence="1">
    <location>
        <begin position="23"/>
        <end position="252"/>
    </location>
</feature>
<gene>
    <name evidence="2" type="ORF">QRX50_09495</name>
</gene>
<organism evidence="2 3">
    <name type="scientific">Amycolatopsis carbonis</name>
    <dbReference type="NCBI Taxonomy" id="715471"/>
    <lineage>
        <taxon>Bacteria</taxon>
        <taxon>Bacillati</taxon>
        <taxon>Actinomycetota</taxon>
        <taxon>Actinomycetes</taxon>
        <taxon>Pseudonocardiales</taxon>
        <taxon>Pseudonocardiaceae</taxon>
        <taxon>Amycolatopsis</taxon>
    </lineage>
</organism>
<dbReference type="Proteomes" id="UP001236014">
    <property type="component" value="Chromosome"/>
</dbReference>
<proteinExistence type="predicted"/>
<keyword evidence="3" id="KW-1185">Reference proteome</keyword>
<protein>
    <submittedName>
        <fullName evidence="2">Alpha/beta hydrolase</fullName>
    </submittedName>
</protein>
<dbReference type="PRINTS" id="PR00111">
    <property type="entry name" value="ABHYDROLASE"/>
</dbReference>
<sequence>MGYLEVEDGRRVYFEHHRGSGRPIVLIHGWGATARCWDTTAPALRANGNEVVLLDQRACGRSDNDFSDVTISALGSDVVRLVDHLGLREPVVNGWSLGGAVAVDAVAKLGSNCSGLFLTGGATPRYTSTSDWPHGATVDDVKGVLGAAAADRANTFKGVAEAVCAEPQTADTLAWLWGMFMEMGPIGDESLLDLAELDQRKLLGSLAVPVLSLHGRKDGFVPFSGAEAARDLCSDARLVEFPNAGHAPFLEDRDTYLAELTGFLNR</sequence>
<accession>A0A9Y2MWB2</accession>
<dbReference type="InterPro" id="IPR029058">
    <property type="entry name" value="AB_hydrolase_fold"/>
</dbReference>
<evidence type="ECO:0000259" key="1">
    <source>
        <dbReference type="Pfam" id="PF00561"/>
    </source>
</evidence>
<keyword evidence="2" id="KW-0378">Hydrolase</keyword>
<evidence type="ECO:0000313" key="3">
    <source>
        <dbReference type="Proteomes" id="UP001236014"/>
    </source>
</evidence>
<dbReference type="GO" id="GO:0016787">
    <property type="term" value="F:hydrolase activity"/>
    <property type="evidence" value="ECO:0007669"/>
    <property type="project" value="UniProtKB-KW"/>
</dbReference>
<dbReference type="PANTHER" id="PTHR43194:SF2">
    <property type="entry name" value="PEROXISOMAL MEMBRANE PROTEIN LPX1"/>
    <property type="match status" value="1"/>
</dbReference>
<dbReference type="Gene3D" id="3.40.50.1820">
    <property type="entry name" value="alpha/beta hydrolase"/>
    <property type="match status" value="1"/>
</dbReference>
<dbReference type="RefSeq" id="WP_285971580.1">
    <property type="nucleotide sequence ID" value="NZ_CP127294.1"/>
</dbReference>
<dbReference type="KEGG" id="acab:QRX50_09495"/>
<name>A0A9Y2MWB2_9PSEU</name>
<evidence type="ECO:0000313" key="2">
    <source>
        <dbReference type="EMBL" id="WIX80966.1"/>
    </source>
</evidence>